<name>E9HVF0_DAPPU</name>
<dbReference type="Proteomes" id="UP000000305">
    <property type="component" value="Unassembled WGS sequence"/>
</dbReference>
<organism evidence="1 2">
    <name type="scientific">Daphnia pulex</name>
    <name type="common">Water flea</name>
    <dbReference type="NCBI Taxonomy" id="6669"/>
    <lineage>
        <taxon>Eukaryota</taxon>
        <taxon>Metazoa</taxon>
        <taxon>Ecdysozoa</taxon>
        <taxon>Arthropoda</taxon>
        <taxon>Crustacea</taxon>
        <taxon>Branchiopoda</taxon>
        <taxon>Diplostraca</taxon>
        <taxon>Cladocera</taxon>
        <taxon>Anomopoda</taxon>
        <taxon>Daphniidae</taxon>
        <taxon>Daphnia</taxon>
    </lineage>
</organism>
<evidence type="ECO:0000313" key="2">
    <source>
        <dbReference type="Proteomes" id="UP000000305"/>
    </source>
</evidence>
<sequence>MVLSKFEIRKARSMVGDSRQAVRVRVAFAASSTAENFVTKIACHREIGVITSHGWGPQREALLTIAAGIVLNDPHQNGRGGRALVARAGAHPGGGIRGLGAAVGANAAQAQGAAAHIVNPADGGLGAPDHVAAAGDQAVGARPEIPINAADGGLGAPDIVAAAGDQAEGAEGGLGAAAEVQVPAVGRVPAPGGGRGGHRGNLGRVVNGRVGKGRVRKGRGGGGRV</sequence>
<dbReference type="InParanoid" id="E9HVF0"/>
<keyword evidence="2" id="KW-1185">Reference proteome</keyword>
<dbReference type="AlphaFoldDB" id="E9HVF0"/>
<reference evidence="1 2" key="1">
    <citation type="journal article" date="2011" name="Science">
        <title>The ecoresponsive genome of Daphnia pulex.</title>
        <authorList>
            <person name="Colbourne J.K."/>
            <person name="Pfrender M.E."/>
            <person name="Gilbert D."/>
            <person name="Thomas W.K."/>
            <person name="Tucker A."/>
            <person name="Oakley T.H."/>
            <person name="Tokishita S."/>
            <person name="Aerts A."/>
            <person name="Arnold G.J."/>
            <person name="Basu M.K."/>
            <person name="Bauer D.J."/>
            <person name="Caceres C.E."/>
            <person name="Carmel L."/>
            <person name="Casola C."/>
            <person name="Choi J.H."/>
            <person name="Detter J.C."/>
            <person name="Dong Q."/>
            <person name="Dusheyko S."/>
            <person name="Eads B.D."/>
            <person name="Frohlich T."/>
            <person name="Geiler-Samerotte K.A."/>
            <person name="Gerlach D."/>
            <person name="Hatcher P."/>
            <person name="Jogdeo S."/>
            <person name="Krijgsveld J."/>
            <person name="Kriventseva E.V."/>
            <person name="Kultz D."/>
            <person name="Laforsch C."/>
            <person name="Lindquist E."/>
            <person name="Lopez J."/>
            <person name="Manak J.R."/>
            <person name="Muller J."/>
            <person name="Pangilinan J."/>
            <person name="Patwardhan R.P."/>
            <person name="Pitluck S."/>
            <person name="Pritham E.J."/>
            <person name="Rechtsteiner A."/>
            <person name="Rho M."/>
            <person name="Rogozin I.B."/>
            <person name="Sakarya O."/>
            <person name="Salamov A."/>
            <person name="Schaack S."/>
            <person name="Shapiro H."/>
            <person name="Shiga Y."/>
            <person name="Skalitzky C."/>
            <person name="Smith Z."/>
            <person name="Souvorov A."/>
            <person name="Sung W."/>
            <person name="Tang Z."/>
            <person name="Tsuchiya D."/>
            <person name="Tu H."/>
            <person name="Vos H."/>
            <person name="Wang M."/>
            <person name="Wolf Y.I."/>
            <person name="Yamagata H."/>
            <person name="Yamada T."/>
            <person name="Ye Y."/>
            <person name="Shaw J.R."/>
            <person name="Andrews J."/>
            <person name="Crease T.J."/>
            <person name="Tang H."/>
            <person name="Lucas S.M."/>
            <person name="Robertson H.M."/>
            <person name="Bork P."/>
            <person name="Koonin E.V."/>
            <person name="Zdobnov E.M."/>
            <person name="Grigoriev I.V."/>
            <person name="Lynch M."/>
            <person name="Boore J.L."/>
        </authorList>
    </citation>
    <scope>NUCLEOTIDE SEQUENCE [LARGE SCALE GENOMIC DNA]</scope>
</reference>
<dbReference type="KEGG" id="dpx:DAPPUDRAFT_118324"/>
<accession>E9HVF0</accession>
<protein>
    <submittedName>
        <fullName evidence="1">Uncharacterized protein</fullName>
    </submittedName>
</protein>
<gene>
    <name evidence="1" type="ORF">DAPPUDRAFT_118324</name>
</gene>
<dbReference type="EMBL" id="GL732850">
    <property type="protein sequence ID" value="EFX64279.1"/>
    <property type="molecule type" value="Genomic_DNA"/>
</dbReference>
<proteinExistence type="predicted"/>
<evidence type="ECO:0000313" key="1">
    <source>
        <dbReference type="EMBL" id="EFX64279.1"/>
    </source>
</evidence>
<dbReference type="HOGENOM" id="CLU_1231024_0_0_1"/>